<sequence>MTQHTTQIGRTAYRLTLSVAFGLVVMTGTAAAHGGRGYGGGMMDGYTMGGGWGLLGGAMGLWGLLWMGLLVALPLYLVWKLRTHRDDERGDRSMEVLRERYARGDLSDEEFEQRREQLERSL</sequence>
<accession>A0A8J7YMM9</accession>
<protein>
    <submittedName>
        <fullName evidence="3">SHOCT domain-containing protein</fullName>
    </submittedName>
</protein>
<feature type="transmembrane region" description="Helical" evidence="1">
    <location>
        <begin position="52"/>
        <end position="79"/>
    </location>
</feature>
<dbReference type="EMBL" id="RKLQ01000004">
    <property type="protein sequence ID" value="MBX0305584.1"/>
    <property type="molecule type" value="Genomic_DNA"/>
</dbReference>
<keyword evidence="1" id="KW-1133">Transmembrane helix</keyword>
<keyword evidence="1" id="KW-0812">Transmembrane</keyword>
<dbReference type="AlphaFoldDB" id="A0A8J7YMM9"/>
<gene>
    <name evidence="3" type="ORF">EGD98_18225</name>
</gene>
<name>A0A8J7YMM9_9EURY</name>
<evidence type="ECO:0000313" key="4">
    <source>
        <dbReference type="Proteomes" id="UP000783863"/>
    </source>
</evidence>
<organism evidence="3 4">
    <name type="scientific">Haloarcula salinisoli</name>
    <dbReference type="NCBI Taxonomy" id="2487746"/>
    <lineage>
        <taxon>Archaea</taxon>
        <taxon>Methanobacteriati</taxon>
        <taxon>Methanobacteriota</taxon>
        <taxon>Stenosarchaea group</taxon>
        <taxon>Halobacteria</taxon>
        <taxon>Halobacteriales</taxon>
        <taxon>Haloarculaceae</taxon>
        <taxon>Haloarcula</taxon>
    </lineage>
</organism>
<comment type="caution">
    <text evidence="3">The sequence shown here is derived from an EMBL/GenBank/DDBJ whole genome shotgun (WGS) entry which is preliminary data.</text>
</comment>
<dbReference type="Proteomes" id="UP000783863">
    <property type="component" value="Unassembled WGS sequence"/>
</dbReference>
<keyword evidence="4" id="KW-1185">Reference proteome</keyword>
<dbReference type="InterPro" id="IPR018649">
    <property type="entry name" value="SHOCT"/>
</dbReference>
<keyword evidence="1" id="KW-0472">Membrane</keyword>
<proteinExistence type="predicted"/>
<evidence type="ECO:0000313" key="3">
    <source>
        <dbReference type="EMBL" id="MBX0305584.1"/>
    </source>
</evidence>
<evidence type="ECO:0000256" key="1">
    <source>
        <dbReference type="SAM" id="Phobius"/>
    </source>
</evidence>
<feature type="domain" description="SHOCT" evidence="2">
    <location>
        <begin position="94"/>
        <end position="118"/>
    </location>
</feature>
<dbReference type="Pfam" id="PF09851">
    <property type="entry name" value="SHOCT"/>
    <property type="match status" value="1"/>
</dbReference>
<evidence type="ECO:0000259" key="2">
    <source>
        <dbReference type="Pfam" id="PF09851"/>
    </source>
</evidence>
<reference evidence="3" key="1">
    <citation type="submission" date="2021-06" db="EMBL/GenBank/DDBJ databases">
        <title>Halomicroarcula sp. F24A a new haloarchaeum isolated from saline soil.</title>
        <authorList>
            <person name="Duran-Viseras A."/>
            <person name="Sanchez-Porro C."/>
            <person name="Ventosa A."/>
        </authorList>
    </citation>
    <scope>NUCLEOTIDE SEQUENCE</scope>
    <source>
        <strain evidence="3">F24A</strain>
    </source>
</reference>
<feature type="transmembrane region" description="Helical" evidence="1">
    <location>
        <begin position="12"/>
        <end position="32"/>
    </location>
</feature>